<evidence type="ECO:0000259" key="3">
    <source>
        <dbReference type="Pfam" id="PF00501"/>
    </source>
</evidence>
<dbReference type="RefSeq" id="WP_090933532.1">
    <property type="nucleotide sequence ID" value="NZ_FOTS01000007.1"/>
</dbReference>
<feature type="domain" description="AMP-binding enzyme C-terminal" evidence="4">
    <location>
        <begin position="406"/>
        <end position="481"/>
    </location>
</feature>
<dbReference type="Gene3D" id="3.40.50.12780">
    <property type="entry name" value="N-terminal domain of ligase-like"/>
    <property type="match status" value="1"/>
</dbReference>
<dbReference type="Gene3D" id="3.30.300.30">
    <property type="match status" value="1"/>
</dbReference>
<keyword evidence="6" id="KW-1185">Reference proteome</keyword>
<dbReference type="InterPro" id="IPR000873">
    <property type="entry name" value="AMP-dep_synth/lig_dom"/>
</dbReference>
<dbReference type="PANTHER" id="PTHR43201:SF5">
    <property type="entry name" value="MEDIUM-CHAIN ACYL-COA LIGASE ACSF2, MITOCHONDRIAL"/>
    <property type="match status" value="1"/>
</dbReference>
<dbReference type="InterPro" id="IPR045851">
    <property type="entry name" value="AMP-bd_C_sf"/>
</dbReference>
<dbReference type="InterPro" id="IPR042099">
    <property type="entry name" value="ANL_N_sf"/>
</dbReference>
<comment type="similarity">
    <text evidence="1">Belongs to the ATP-dependent AMP-binding enzyme family.</text>
</comment>
<dbReference type="GO" id="GO:0031956">
    <property type="term" value="F:medium-chain fatty acid-CoA ligase activity"/>
    <property type="evidence" value="ECO:0007669"/>
    <property type="project" value="TreeGrafter"/>
</dbReference>
<evidence type="ECO:0000259" key="4">
    <source>
        <dbReference type="Pfam" id="PF13193"/>
    </source>
</evidence>
<accession>A0A1I4I9Q2</accession>
<organism evidence="5 6">
    <name type="scientific">Pelosinus propionicus DSM 13327</name>
    <dbReference type="NCBI Taxonomy" id="1123291"/>
    <lineage>
        <taxon>Bacteria</taxon>
        <taxon>Bacillati</taxon>
        <taxon>Bacillota</taxon>
        <taxon>Negativicutes</taxon>
        <taxon>Selenomonadales</taxon>
        <taxon>Sporomusaceae</taxon>
        <taxon>Pelosinus</taxon>
    </lineage>
</organism>
<dbReference type="Proteomes" id="UP000199520">
    <property type="component" value="Unassembled WGS sequence"/>
</dbReference>
<sequence>MLVHEIIQQDLIHHNHIVFLGEKPVTYGELSNTVANYRNFFFQQGIRPGENVGLCSKNCVEFIYSYLAITSLGAVIVPLNFQFVPREIAYILFNANIKKLITMTILDLNMELAQYGYQEEVSQLLITDISHAISQQSFPVLSMPQAFDENEVCTIIYTSGTTGNPKGAMLTHKNLVSNAQAFSKVFTYQHVDRILCVLPMYHCFAWTAAVLTPLLNGSSILILDNFSIRETITAIKDNALTVIFGIPNMFRLLAQRAQKEDFFHVKLFVSGGSSLPQEISEQFIKKIGKPVVEGYGLSEASPIVSLNPIHKVKYCSIGKPLPGIEVKIVNSDNQPLPLGEAGELIVRGPNVMYGYYRLPEETSKVLQNGWLHTGDIAYMDQEGYLFIVDRLKDMIVINGENIYPREIEELLYAYPAIAEAAVIGIPNKQHGTLVQAYLTANEGFIIDKKSVKSYLQKKLASYKIPKEFIIVDILPKSSTGKILKTNLRQQAMDMQTLI</sequence>
<dbReference type="InterPro" id="IPR025110">
    <property type="entry name" value="AMP-bd_C"/>
</dbReference>
<evidence type="ECO:0000256" key="2">
    <source>
        <dbReference type="ARBA" id="ARBA00022598"/>
    </source>
</evidence>
<dbReference type="Pfam" id="PF00501">
    <property type="entry name" value="AMP-binding"/>
    <property type="match status" value="1"/>
</dbReference>
<dbReference type="GO" id="GO:0006631">
    <property type="term" value="P:fatty acid metabolic process"/>
    <property type="evidence" value="ECO:0007669"/>
    <property type="project" value="TreeGrafter"/>
</dbReference>
<dbReference type="EMBL" id="FOTS01000007">
    <property type="protein sequence ID" value="SFL50446.1"/>
    <property type="molecule type" value="Genomic_DNA"/>
</dbReference>
<feature type="domain" description="AMP-dependent synthetase/ligase" evidence="3">
    <location>
        <begin position="21"/>
        <end position="356"/>
    </location>
</feature>
<dbReference type="Pfam" id="PF13193">
    <property type="entry name" value="AMP-binding_C"/>
    <property type="match status" value="1"/>
</dbReference>
<gene>
    <name evidence="5" type="ORF">SAMN04490355_100718</name>
</gene>
<reference evidence="6" key="1">
    <citation type="submission" date="2016-10" db="EMBL/GenBank/DDBJ databases">
        <authorList>
            <person name="Varghese N."/>
            <person name="Submissions S."/>
        </authorList>
    </citation>
    <scope>NUCLEOTIDE SEQUENCE [LARGE SCALE GENOMIC DNA]</scope>
    <source>
        <strain evidence="6">DSM 13327</strain>
    </source>
</reference>
<evidence type="ECO:0000256" key="1">
    <source>
        <dbReference type="ARBA" id="ARBA00006432"/>
    </source>
</evidence>
<dbReference type="STRING" id="1123291.SAMN04490355_100718"/>
<dbReference type="InterPro" id="IPR020845">
    <property type="entry name" value="AMP-binding_CS"/>
</dbReference>
<dbReference type="SUPFAM" id="SSF56801">
    <property type="entry name" value="Acetyl-CoA synthetase-like"/>
    <property type="match status" value="1"/>
</dbReference>
<protein>
    <submittedName>
        <fullName evidence="5">Long-chain acyl-CoA synthetase</fullName>
    </submittedName>
</protein>
<dbReference type="OrthoDB" id="9778383at2"/>
<evidence type="ECO:0000313" key="6">
    <source>
        <dbReference type="Proteomes" id="UP000199520"/>
    </source>
</evidence>
<dbReference type="PANTHER" id="PTHR43201">
    <property type="entry name" value="ACYL-COA SYNTHETASE"/>
    <property type="match status" value="1"/>
</dbReference>
<name>A0A1I4I9Q2_9FIRM</name>
<dbReference type="PROSITE" id="PS00455">
    <property type="entry name" value="AMP_BINDING"/>
    <property type="match status" value="1"/>
</dbReference>
<proteinExistence type="inferred from homology"/>
<evidence type="ECO:0000313" key="5">
    <source>
        <dbReference type="EMBL" id="SFL50446.1"/>
    </source>
</evidence>
<dbReference type="AlphaFoldDB" id="A0A1I4I9Q2"/>
<keyword evidence="2" id="KW-0436">Ligase</keyword>